<gene>
    <name evidence="6" type="ORF">GQN54_05880</name>
</gene>
<sequence>MLLSLLLFSGFAGITVFIGGVLAHVFNHHVKESPIKYDIIYTLMSFGAGIILSALALVLVPKGLEELSLFPLIISFLSGAICFYALDSYLVKKGGQTATLMAMLMDFVPESIALGAVFAIEPSTATLLAVFIGLQNLPEAFNSYRDLVISGFSTKKTLVIFFFLSFLGIIGALTGHFVLSQYPNLTAILMVFSSGGILYLLIQDIIPNSQLKNKRATSLGAIVGFLVGMIGEKLI</sequence>
<comment type="subcellular location">
    <subcellularLocation>
        <location evidence="1">Membrane</location>
        <topology evidence="1">Multi-pass membrane protein</topology>
    </subcellularLocation>
</comment>
<keyword evidence="4 5" id="KW-0472">Membrane</keyword>
<keyword evidence="2 5" id="KW-0812">Transmembrane</keyword>
<name>A0A6N9NKE1_9FLAO</name>
<dbReference type="GO" id="GO:0016020">
    <property type="term" value="C:membrane"/>
    <property type="evidence" value="ECO:0007669"/>
    <property type="project" value="UniProtKB-SubCell"/>
</dbReference>
<feature type="transmembrane region" description="Helical" evidence="5">
    <location>
        <begin position="185"/>
        <end position="202"/>
    </location>
</feature>
<comment type="caution">
    <text evidence="6">The sequence shown here is derived from an EMBL/GenBank/DDBJ whole genome shotgun (WGS) entry which is preliminary data.</text>
</comment>
<feature type="transmembrane region" description="Helical" evidence="5">
    <location>
        <begin position="39"/>
        <end position="60"/>
    </location>
</feature>
<protein>
    <submittedName>
        <fullName evidence="6">ZIP family metal transporter</fullName>
    </submittedName>
</protein>
<evidence type="ECO:0000256" key="2">
    <source>
        <dbReference type="ARBA" id="ARBA00022692"/>
    </source>
</evidence>
<organism evidence="6 7">
    <name type="scientific">Acidiluteibacter ferrifornacis</name>
    <dbReference type="NCBI Taxonomy" id="2692424"/>
    <lineage>
        <taxon>Bacteria</taxon>
        <taxon>Pseudomonadati</taxon>
        <taxon>Bacteroidota</taxon>
        <taxon>Flavobacteriia</taxon>
        <taxon>Flavobacteriales</taxon>
        <taxon>Cryomorphaceae</taxon>
        <taxon>Acidiluteibacter</taxon>
    </lineage>
</organism>
<evidence type="ECO:0000256" key="1">
    <source>
        <dbReference type="ARBA" id="ARBA00004141"/>
    </source>
</evidence>
<feature type="transmembrane region" description="Helical" evidence="5">
    <location>
        <begin position="112"/>
        <end position="137"/>
    </location>
</feature>
<dbReference type="AlphaFoldDB" id="A0A6N9NKE1"/>
<dbReference type="RefSeq" id="WP_160632585.1">
    <property type="nucleotide sequence ID" value="NZ_WWNE01000005.1"/>
</dbReference>
<evidence type="ECO:0000313" key="7">
    <source>
        <dbReference type="Proteomes" id="UP000470771"/>
    </source>
</evidence>
<keyword evidence="3 5" id="KW-1133">Transmembrane helix</keyword>
<proteinExistence type="predicted"/>
<feature type="transmembrane region" description="Helical" evidence="5">
    <location>
        <begin position="67"/>
        <end position="86"/>
    </location>
</feature>
<dbReference type="EMBL" id="WWNE01000005">
    <property type="protein sequence ID" value="NBG65637.1"/>
    <property type="molecule type" value="Genomic_DNA"/>
</dbReference>
<evidence type="ECO:0000256" key="5">
    <source>
        <dbReference type="SAM" id="Phobius"/>
    </source>
</evidence>
<keyword evidence="7" id="KW-1185">Reference proteome</keyword>
<reference evidence="6 7" key="1">
    <citation type="submission" date="2019-12" db="EMBL/GenBank/DDBJ databases">
        <authorList>
            <person name="Zhao J."/>
        </authorList>
    </citation>
    <scope>NUCLEOTIDE SEQUENCE [LARGE SCALE GENOMIC DNA]</scope>
    <source>
        <strain evidence="6 7">S-15</strain>
    </source>
</reference>
<feature type="transmembrane region" description="Helical" evidence="5">
    <location>
        <begin position="158"/>
        <end position="179"/>
    </location>
</feature>
<evidence type="ECO:0000313" key="6">
    <source>
        <dbReference type="EMBL" id="NBG65637.1"/>
    </source>
</evidence>
<dbReference type="Pfam" id="PF02535">
    <property type="entry name" value="Zip"/>
    <property type="match status" value="1"/>
</dbReference>
<dbReference type="GO" id="GO:0046873">
    <property type="term" value="F:metal ion transmembrane transporter activity"/>
    <property type="evidence" value="ECO:0007669"/>
    <property type="project" value="InterPro"/>
</dbReference>
<accession>A0A6N9NKE1</accession>
<evidence type="ECO:0000256" key="4">
    <source>
        <dbReference type="ARBA" id="ARBA00023136"/>
    </source>
</evidence>
<dbReference type="Proteomes" id="UP000470771">
    <property type="component" value="Unassembled WGS sequence"/>
</dbReference>
<dbReference type="InterPro" id="IPR003689">
    <property type="entry name" value="ZIP"/>
</dbReference>
<evidence type="ECO:0000256" key="3">
    <source>
        <dbReference type="ARBA" id="ARBA00022989"/>
    </source>
</evidence>